<dbReference type="EMBL" id="CAXAMN010011001">
    <property type="protein sequence ID" value="CAK9033320.1"/>
    <property type="molecule type" value="Genomic_DNA"/>
</dbReference>
<comment type="caution">
    <text evidence="1">The sequence shown here is derived from an EMBL/GenBank/DDBJ whole genome shotgun (WGS) entry which is preliminary data.</text>
</comment>
<dbReference type="Proteomes" id="UP001642484">
    <property type="component" value="Unassembled WGS sequence"/>
</dbReference>
<name>A0ABP0L4I8_9DINO</name>
<sequence>MVFSFDAPRSSRKPEDPLLGRLVSKHPCISGSSVTTCLSCVRTSCKPEIDLLDPEPEPSFDAEPGDELDYQSDSISTTSWFTSTTSWLFSATAESGPTRPTLLRTKSTERGKCKDESAAFLAEFQRRRACFNQSTRQSTIQAAPKQTLPSWLHKALSLPEDDH</sequence>
<keyword evidence="2" id="KW-1185">Reference proteome</keyword>
<organism evidence="1 2">
    <name type="scientific">Durusdinium trenchii</name>
    <dbReference type="NCBI Taxonomy" id="1381693"/>
    <lineage>
        <taxon>Eukaryota</taxon>
        <taxon>Sar</taxon>
        <taxon>Alveolata</taxon>
        <taxon>Dinophyceae</taxon>
        <taxon>Suessiales</taxon>
        <taxon>Symbiodiniaceae</taxon>
        <taxon>Durusdinium</taxon>
    </lineage>
</organism>
<evidence type="ECO:0000313" key="2">
    <source>
        <dbReference type="Proteomes" id="UP001642484"/>
    </source>
</evidence>
<protein>
    <submittedName>
        <fullName evidence="1">Uncharacterized protein</fullName>
    </submittedName>
</protein>
<proteinExistence type="predicted"/>
<evidence type="ECO:0000313" key="1">
    <source>
        <dbReference type="EMBL" id="CAK9033320.1"/>
    </source>
</evidence>
<gene>
    <name evidence="1" type="ORF">CCMP2556_LOCUS19023</name>
</gene>
<accession>A0ABP0L4I8</accession>
<reference evidence="1 2" key="1">
    <citation type="submission" date="2024-02" db="EMBL/GenBank/DDBJ databases">
        <authorList>
            <person name="Chen Y."/>
            <person name="Shah S."/>
            <person name="Dougan E. K."/>
            <person name="Thang M."/>
            <person name="Chan C."/>
        </authorList>
    </citation>
    <scope>NUCLEOTIDE SEQUENCE [LARGE SCALE GENOMIC DNA]</scope>
</reference>